<dbReference type="AlphaFoldDB" id="A0A813RJM6"/>
<dbReference type="GO" id="GO:0005834">
    <property type="term" value="C:heterotrimeric G-protein complex"/>
    <property type="evidence" value="ECO:0007669"/>
    <property type="project" value="InterPro"/>
</dbReference>
<dbReference type="InterPro" id="IPR015898">
    <property type="entry name" value="G-protein_gamma-like_dom"/>
</dbReference>
<keyword evidence="5" id="KW-0449">Lipoprotein</keyword>
<sequence length="128" mass="14684">MDKGSLQKQIESLRYQLRVEKVPLSKTLQELKRYIQENEQADPLIHPPDKKNNPWAEKSKCFTIKNLEKTRSASAKKSCTIYLNGKGWCTHDGVWYGCSEGYDEKSLIKAICSRYNGPNKPIECNTAM</sequence>
<protein>
    <recommendedName>
        <fullName evidence="5">Guanine nucleotide-binding protein subunit gamma</fullName>
    </recommendedName>
</protein>
<evidence type="ECO:0000256" key="3">
    <source>
        <dbReference type="ARBA" id="ARBA00023136"/>
    </source>
</evidence>
<evidence type="ECO:0000313" key="7">
    <source>
        <dbReference type="EMBL" id="CAF0785536.1"/>
    </source>
</evidence>
<evidence type="ECO:0000256" key="4">
    <source>
        <dbReference type="ARBA" id="ARBA00023224"/>
    </source>
</evidence>
<dbReference type="GO" id="GO:0050909">
    <property type="term" value="P:sensory perception of taste"/>
    <property type="evidence" value="ECO:0007669"/>
    <property type="project" value="InterPro"/>
</dbReference>
<dbReference type="EMBL" id="CAJNOT010000028">
    <property type="protein sequence ID" value="CAF0785536.1"/>
    <property type="molecule type" value="Genomic_DNA"/>
</dbReference>
<dbReference type="PRINTS" id="PR00321">
    <property type="entry name" value="GPROTEING"/>
</dbReference>
<dbReference type="CDD" id="cd00068">
    <property type="entry name" value="GGL"/>
    <property type="match status" value="1"/>
</dbReference>
<dbReference type="Pfam" id="PF00631">
    <property type="entry name" value="G-gamma"/>
    <property type="match status" value="1"/>
</dbReference>
<dbReference type="SMART" id="SM01224">
    <property type="entry name" value="G_gamma"/>
    <property type="match status" value="1"/>
</dbReference>
<comment type="function">
    <text evidence="5">Guanine nucleotide-binding proteins (G proteins) are involved as a modulator or transducer in various transmembrane signaling systems. The beta and gamma chains are required for the GTPase activity, for replacement of GDP by GTP, and for G protein-effector interaction.</text>
</comment>
<evidence type="ECO:0000256" key="1">
    <source>
        <dbReference type="ARBA" id="ARBA00007431"/>
    </source>
</evidence>
<evidence type="ECO:0000256" key="2">
    <source>
        <dbReference type="ARBA" id="ARBA00022475"/>
    </source>
</evidence>
<comment type="subcellular location">
    <subcellularLocation>
        <location evidence="5">Cell membrane</location>
        <topology evidence="5">Lipid-anchor</topology>
        <orientation evidence="5">Cytoplasmic side</orientation>
    </subcellularLocation>
</comment>
<feature type="domain" description="G protein gamma" evidence="6">
    <location>
        <begin position="6"/>
        <end position="64"/>
    </location>
</feature>
<comment type="similarity">
    <text evidence="1 5">Belongs to the G protein gamma family.</text>
</comment>
<dbReference type="PANTHER" id="PTHR15936:SF2">
    <property type="entry name" value="GUANINE NUCLEOTIDE-BINDING PROTEIN G(I)_G(S)_G(O) SUBUNIT GAMMA-13"/>
    <property type="match status" value="1"/>
</dbReference>
<dbReference type="GO" id="GO:0007200">
    <property type="term" value="P:phospholipase C-activating G protein-coupled receptor signaling pathway"/>
    <property type="evidence" value="ECO:0007669"/>
    <property type="project" value="InterPro"/>
</dbReference>
<dbReference type="PROSITE" id="PS50058">
    <property type="entry name" value="G_PROTEIN_GAMMA"/>
    <property type="match status" value="1"/>
</dbReference>
<organism evidence="7 8">
    <name type="scientific">Rotaria sordida</name>
    <dbReference type="NCBI Taxonomy" id="392033"/>
    <lineage>
        <taxon>Eukaryota</taxon>
        <taxon>Metazoa</taxon>
        <taxon>Spiralia</taxon>
        <taxon>Gnathifera</taxon>
        <taxon>Rotifera</taxon>
        <taxon>Eurotatoria</taxon>
        <taxon>Bdelloidea</taxon>
        <taxon>Philodinida</taxon>
        <taxon>Philodinidae</taxon>
        <taxon>Rotaria</taxon>
    </lineage>
</organism>
<gene>
    <name evidence="7" type="ORF">ZHD862_LOCUS1621</name>
</gene>
<evidence type="ECO:0000259" key="6">
    <source>
        <dbReference type="PROSITE" id="PS50058"/>
    </source>
</evidence>
<evidence type="ECO:0000313" key="8">
    <source>
        <dbReference type="Proteomes" id="UP000663864"/>
    </source>
</evidence>
<dbReference type="PANTHER" id="PTHR15936">
    <property type="entry name" value="GUANINE NUCLEOTIDE-BINDING PROTEIN G I /G S /G O GAMMA-13 SUBUNIT"/>
    <property type="match status" value="1"/>
</dbReference>
<dbReference type="InterPro" id="IPR001770">
    <property type="entry name" value="G-protein_gamma"/>
</dbReference>
<dbReference type="InterPro" id="IPR039227">
    <property type="entry name" value="GNG13"/>
</dbReference>
<name>A0A813RJM6_9BILA</name>
<dbReference type="SUPFAM" id="SSF48670">
    <property type="entry name" value="Transducin (heterotrimeric G protein), gamma chain"/>
    <property type="match status" value="1"/>
</dbReference>
<keyword evidence="4 5" id="KW-0807">Transducer</keyword>
<dbReference type="InterPro" id="IPR036284">
    <property type="entry name" value="GGL_sf"/>
</dbReference>
<dbReference type="Gene3D" id="4.10.260.10">
    <property type="entry name" value="Transducin (heterotrimeric G protein), gamma chain"/>
    <property type="match status" value="1"/>
</dbReference>
<comment type="caution">
    <text evidence="7">The sequence shown here is derived from an EMBL/GenBank/DDBJ whole genome shotgun (WGS) entry which is preliminary data.</text>
</comment>
<evidence type="ECO:0000256" key="5">
    <source>
        <dbReference type="RuleBase" id="RU004973"/>
    </source>
</evidence>
<reference evidence="7" key="1">
    <citation type="submission" date="2021-02" db="EMBL/GenBank/DDBJ databases">
        <authorList>
            <person name="Nowell W R."/>
        </authorList>
    </citation>
    <scope>NUCLEOTIDE SEQUENCE</scope>
</reference>
<keyword evidence="2 5" id="KW-1003">Cell membrane</keyword>
<proteinExistence type="inferred from homology"/>
<dbReference type="SMART" id="SM00224">
    <property type="entry name" value="GGL"/>
    <property type="match status" value="1"/>
</dbReference>
<keyword evidence="3 5" id="KW-0472">Membrane</keyword>
<dbReference type="GO" id="GO:0031681">
    <property type="term" value="F:G-protein beta-subunit binding"/>
    <property type="evidence" value="ECO:0007669"/>
    <property type="project" value="InterPro"/>
</dbReference>
<accession>A0A813RJM6</accession>
<comment type="subunit">
    <text evidence="5">G proteins are composed of 3 units; alpha, beta and gamma.</text>
</comment>
<dbReference type="Proteomes" id="UP000663864">
    <property type="component" value="Unassembled WGS sequence"/>
</dbReference>